<evidence type="ECO:0000256" key="5">
    <source>
        <dbReference type="ARBA" id="ARBA00011137"/>
    </source>
</evidence>
<evidence type="ECO:0000256" key="10">
    <source>
        <dbReference type="ARBA" id="ARBA00022963"/>
    </source>
</evidence>
<evidence type="ECO:0000256" key="12">
    <source>
        <dbReference type="ARBA" id="ARBA00022989"/>
    </source>
</evidence>
<dbReference type="InterPro" id="IPR002921">
    <property type="entry name" value="Fungal_lipase-type"/>
</dbReference>
<evidence type="ECO:0000313" key="21">
    <source>
        <dbReference type="Proteomes" id="UP000757232"/>
    </source>
</evidence>
<dbReference type="PANTHER" id="PTHR47175">
    <property type="entry name" value="LIPASE ATG15-RELATED"/>
    <property type="match status" value="1"/>
</dbReference>
<organism evidence="20 21">
    <name type="scientific">Sanghuangporus baumii</name>
    <name type="common">Phellinus baumii</name>
    <dbReference type="NCBI Taxonomy" id="108892"/>
    <lineage>
        <taxon>Eukaryota</taxon>
        <taxon>Fungi</taxon>
        <taxon>Dikarya</taxon>
        <taxon>Basidiomycota</taxon>
        <taxon>Agaricomycotina</taxon>
        <taxon>Agaricomycetes</taxon>
        <taxon>Hymenochaetales</taxon>
        <taxon>Hymenochaetaceae</taxon>
        <taxon>Sanghuangporus</taxon>
    </lineage>
</organism>
<evidence type="ECO:0000256" key="16">
    <source>
        <dbReference type="ARBA" id="ARBA00023180"/>
    </source>
</evidence>
<protein>
    <recommendedName>
        <fullName evidence="6">triacylglycerol lipase</fullName>
        <ecNumber evidence="6">3.1.1.3</ecNumber>
    </recommendedName>
    <alternativeName>
        <fullName evidence="18">Autophagy-related protein 15</fullName>
    </alternativeName>
</protein>
<dbReference type="GO" id="GO:0034496">
    <property type="term" value="P:multivesicular body membrane disassembly"/>
    <property type="evidence" value="ECO:0007669"/>
    <property type="project" value="TreeGrafter"/>
</dbReference>
<evidence type="ECO:0000256" key="7">
    <source>
        <dbReference type="ARBA" id="ARBA00022692"/>
    </source>
</evidence>
<comment type="subunit">
    <text evidence="5">Binds to both phosphatidylinositol (PI) and phosphatidylinositol 3,5-bisphosphate (PIP2).</text>
</comment>
<dbReference type="PANTHER" id="PTHR47175:SF2">
    <property type="entry name" value="LIPASE ATG15-RELATED"/>
    <property type="match status" value="1"/>
</dbReference>
<gene>
    <name evidence="20" type="ORF">A7U60_g8960</name>
</gene>
<comment type="catalytic activity">
    <reaction evidence="1">
        <text>a triacylglycerol + H2O = a diacylglycerol + a fatty acid + H(+)</text>
        <dbReference type="Rhea" id="RHEA:12044"/>
        <dbReference type="ChEBI" id="CHEBI:15377"/>
        <dbReference type="ChEBI" id="CHEBI:15378"/>
        <dbReference type="ChEBI" id="CHEBI:17855"/>
        <dbReference type="ChEBI" id="CHEBI:18035"/>
        <dbReference type="ChEBI" id="CHEBI:28868"/>
        <dbReference type="EC" id="3.1.1.3"/>
    </reaction>
</comment>
<evidence type="ECO:0000256" key="9">
    <source>
        <dbReference type="ARBA" id="ARBA00022801"/>
    </source>
</evidence>
<evidence type="ECO:0000313" key="20">
    <source>
        <dbReference type="EMBL" id="OCB84281.1"/>
    </source>
</evidence>
<evidence type="ECO:0000259" key="19">
    <source>
        <dbReference type="Pfam" id="PF01764"/>
    </source>
</evidence>
<evidence type="ECO:0000256" key="15">
    <source>
        <dbReference type="ARBA" id="ARBA00023136"/>
    </source>
</evidence>
<evidence type="ECO:0000256" key="13">
    <source>
        <dbReference type="ARBA" id="ARBA00023006"/>
    </source>
</evidence>
<dbReference type="AlphaFoldDB" id="A0A9Q5HQS6"/>
<accession>A0A9Q5HQS6</accession>
<dbReference type="GO" id="GO:0005775">
    <property type="term" value="C:vacuolar lumen"/>
    <property type="evidence" value="ECO:0007669"/>
    <property type="project" value="TreeGrafter"/>
</dbReference>
<keyword evidence="8" id="KW-0967">Endosome</keyword>
<keyword evidence="12" id="KW-1133">Transmembrane helix</keyword>
<keyword evidence="9" id="KW-0378">Hydrolase</keyword>
<comment type="caution">
    <text evidence="20">The sequence shown here is derived from an EMBL/GenBank/DDBJ whole genome shotgun (WGS) entry which is preliminary data.</text>
</comment>
<keyword evidence="16" id="KW-0325">Glycoprotein</keyword>
<evidence type="ECO:0000256" key="11">
    <source>
        <dbReference type="ARBA" id="ARBA00022968"/>
    </source>
</evidence>
<dbReference type="OrthoDB" id="58570at2759"/>
<keyword evidence="14" id="KW-0443">Lipid metabolism</keyword>
<comment type="function">
    <text evidence="17">Lipase which is essential for lysis of subvacuolar cytoplasm to vacuole targeted bodies and intravacuolar autophagic bodies. Involved in the lysis of intravacuolar multivesicular body (MVB) vesicles. The intravacuolar membrane disintegration by ATG15 is critical to life span extension.</text>
</comment>
<dbReference type="GO" id="GO:0046461">
    <property type="term" value="P:neutral lipid catabolic process"/>
    <property type="evidence" value="ECO:0007669"/>
    <property type="project" value="TreeGrafter"/>
</dbReference>
<evidence type="ECO:0000256" key="8">
    <source>
        <dbReference type="ARBA" id="ARBA00022753"/>
    </source>
</evidence>
<dbReference type="EC" id="3.1.1.3" evidence="6"/>
<keyword evidence="13" id="KW-0072">Autophagy</keyword>
<evidence type="ECO:0000256" key="1">
    <source>
        <dbReference type="ARBA" id="ARBA00001024"/>
    </source>
</evidence>
<dbReference type="InterPro" id="IPR029058">
    <property type="entry name" value="AB_hydrolase_fold"/>
</dbReference>
<dbReference type="SUPFAM" id="SSF53474">
    <property type="entry name" value="alpha/beta-Hydrolases"/>
    <property type="match status" value="1"/>
</dbReference>
<evidence type="ECO:0000256" key="3">
    <source>
        <dbReference type="ARBA" id="ARBA00004343"/>
    </source>
</evidence>
<dbReference type="GO" id="GO:0004806">
    <property type="term" value="F:triacylglycerol lipase activity"/>
    <property type="evidence" value="ECO:0007669"/>
    <property type="project" value="UniProtKB-EC"/>
</dbReference>
<evidence type="ECO:0000256" key="17">
    <source>
        <dbReference type="ARBA" id="ARBA00024663"/>
    </source>
</evidence>
<evidence type="ECO:0000256" key="18">
    <source>
        <dbReference type="ARBA" id="ARBA00029828"/>
    </source>
</evidence>
<dbReference type="EMBL" id="LNZH02000216">
    <property type="protein sequence ID" value="OCB84281.1"/>
    <property type="molecule type" value="Genomic_DNA"/>
</dbReference>
<dbReference type="Pfam" id="PF01764">
    <property type="entry name" value="Lipase_3"/>
    <property type="match status" value="1"/>
</dbReference>
<dbReference type="InterPro" id="IPR050805">
    <property type="entry name" value="ATG15_Lipase"/>
</dbReference>
<proteinExistence type="inferred from homology"/>
<keyword evidence="15" id="KW-0472">Membrane</keyword>
<keyword evidence="21" id="KW-1185">Reference proteome</keyword>
<keyword evidence="10" id="KW-0442">Lipid degradation</keyword>
<evidence type="ECO:0000256" key="4">
    <source>
        <dbReference type="ARBA" id="ARBA00010701"/>
    </source>
</evidence>
<dbReference type="GO" id="GO:0004620">
    <property type="term" value="F:phospholipase activity"/>
    <property type="evidence" value="ECO:0007669"/>
    <property type="project" value="TreeGrafter"/>
</dbReference>
<evidence type="ECO:0000256" key="14">
    <source>
        <dbReference type="ARBA" id="ARBA00023098"/>
    </source>
</evidence>
<sequence>MFWIFIIRFFSILVSIWFHFLLSGTYQAALSERPRTLAFHLEGDRASHLQDDGIGFVSQASLFPDGRPTVTVKTRPTSVYRPRSIDAFVDARSSLEDVSIEWDAFDVEGPDIDDRHTLQQLAMMSGNAYALPGQKNWYDLDGAWNESLPIGWEDTTNGFRGHVFVSSDNSTVILSIKGTTLQGPTSKKDKFNDNLLFSCCCARVDISWMFSTALVEESLFYSIGVNLYNNLTSMYPSANIWLTGHSLGGALAALLGATFGVPSVAFESPGELLAATRLHLPLPPRSPITHVYNNADPIPQGACTGFGSVCAQSGFALETKCHLGKKIVYDTMGAYGWRASDVTKHTIREVVTVVLADEREWEPGRHVPLAVDEDPDCLASECYKWEFGDFKNKNVSFQPALGPS</sequence>
<keyword evidence="7" id="KW-0812">Transmembrane</keyword>
<comment type="similarity">
    <text evidence="4">Belongs to the AB hydrolase superfamily. Lipase family.</text>
</comment>
<dbReference type="GO" id="GO:0032585">
    <property type="term" value="C:multivesicular body membrane"/>
    <property type="evidence" value="ECO:0007669"/>
    <property type="project" value="UniProtKB-SubCell"/>
</dbReference>
<dbReference type="Proteomes" id="UP000757232">
    <property type="component" value="Unassembled WGS sequence"/>
</dbReference>
<dbReference type="GO" id="GO:0006660">
    <property type="term" value="P:phosphatidylserine catabolic process"/>
    <property type="evidence" value="ECO:0007669"/>
    <property type="project" value="TreeGrafter"/>
</dbReference>
<name>A0A9Q5HQS6_SANBA</name>
<comment type="subcellular location">
    <subcellularLocation>
        <location evidence="3">Endosome</location>
        <location evidence="3">Multivesicular body membrane</location>
        <topology evidence="3">Single-pass type II membrane protein</topology>
    </subcellularLocation>
    <subcellularLocation>
        <location evidence="2">Prevacuolar compartment membrane</location>
        <topology evidence="2">Single-pass type II membrane protein</topology>
    </subcellularLocation>
</comment>
<evidence type="ECO:0000256" key="2">
    <source>
        <dbReference type="ARBA" id="ARBA00004270"/>
    </source>
</evidence>
<evidence type="ECO:0000256" key="6">
    <source>
        <dbReference type="ARBA" id="ARBA00013279"/>
    </source>
</evidence>
<dbReference type="GO" id="GO:0034727">
    <property type="term" value="P:piecemeal microautophagy of the nucleus"/>
    <property type="evidence" value="ECO:0007669"/>
    <property type="project" value="TreeGrafter"/>
</dbReference>
<feature type="domain" description="Fungal lipase-type" evidence="19">
    <location>
        <begin position="215"/>
        <end position="257"/>
    </location>
</feature>
<keyword evidence="11" id="KW-0735">Signal-anchor</keyword>
<dbReference type="Gene3D" id="3.40.50.1820">
    <property type="entry name" value="alpha/beta hydrolase"/>
    <property type="match status" value="1"/>
</dbReference>
<reference evidence="20" key="1">
    <citation type="submission" date="2016-06" db="EMBL/GenBank/DDBJ databases">
        <title>Draft Genome sequence of the fungus Inonotus baumii.</title>
        <authorList>
            <person name="Zhu H."/>
            <person name="Lin W."/>
        </authorList>
    </citation>
    <scope>NUCLEOTIDE SEQUENCE</scope>
    <source>
        <strain evidence="20">821</strain>
    </source>
</reference>